<proteinExistence type="predicted"/>
<reference evidence="1" key="1">
    <citation type="journal article" date="2020" name="Nature">
        <title>Giant virus diversity and host interactions through global metagenomics.</title>
        <authorList>
            <person name="Schulz F."/>
            <person name="Roux S."/>
            <person name="Paez-Espino D."/>
            <person name="Jungbluth S."/>
            <person name="Walsh D.A."/>
            <person name="Denef V.J."/>
            <person name="McMahon K.D."/>
            <person name="Konstantinidis K.T."/>
            <person name="Eloe-Fadrosh E.A."/>
            <person name="Kyrpides N.C."/>
            <person name="Woyke T."/>
        </authorList>
    </citation>
    <scope>NUCLEOTIDE SEQUENCE</scope>
    <source>
        <strain evidence="1">GVMAG-M-3300027963-41</strain>
    </source>
</reference>
<sequence>MPKSSAPASLPTVQSKGYMYYTFTGDVFNDGGEPVTDKGVVFSNTNNYPTLADSKQSNVPCTGTGGITVSISEYLNPDKIYYFQAYATNSVGTRYGGVITAKA</sequence>
<evidence type="ECO:0000313" key="1">
    <source>
        <dbReference type="EMBL" id="QHU32055.1"/>
    </source>
</evidence>
<dbReference type="AlphaFoldDB" id="A0A6C0LPX3"/>
<evidence type="ECO:0008006" key="2">
    <source>
        <dbReference type="Google" id="ProtNLM"/>
    </source>
</evidence>
<dbReference type="EMBL" id="MN740535">
    <property type="protein sequence ID" value="QHU32055.1"/>
    <property type="molecule type" value="Genomic_DNA"/>
</dbReference>
<protein>
    <recommendedName>
        <fullName evidence="2">Fibronectin type-III domain-containing protein</fullName>
    </recommendedName>
</protein>
<accession>A0A6C0LPX3</accession>
<organism evidence="1">
    <name type="scientific">viral metagenome</name>
    <dbReference type="NCBI Taxonomy" id="1070528"/>
    <lineage>
        <taxon>unclassified sequences</taxon>
        <taxon>metagenomes</taxon>
        <taxon>organismal metagenomes</taxon>
    </lineage>
</organism>
<name>A0A6C0LPX3_9ZZZZ</name>